<dbReference type="RefSeq" id="WP_114983660.1">
    <property type="nucleotide sequence ID" value="NZ_CP027806.1"/>
</dbReference>
<accession>A0A345UIT3</accession>
<gene>
    <name evidence="1" type="ORF">CYPRO_1120</name>
</gene>
<organism evidence="1 2">
    <name type="scientific">Cyclonatronum proteinivorum</name>
    <dbReference type="NCBI Taxonomy" id="1457365"/>
    <lineage>
        <taxon>Bacteria</taxon>
        <taxon>Pseudomonadati</taxon>
        <taxon>Balneolota</taxon>
        <taxon>Balneolia</taxon>
        <taxon>Balneolales</taxon>
        <taxon>Cyclonatronaceae</taxon>
        <taxon>Cyclonatronum</taxon>
    </lineage>
</organism>
<evidence type="ECO:0000313" key="2">
    <source>
        <dbReference type="Proteomes" id="UP000254808"/>
    </source>
</evidence>
<dbReference type="AlphaFoldDB" id="A0A345UIT3"/>
<evidence type="ECO:0000313" key="1">
    <source>
        <dbReference type="EMBL" id="AXJ00385.1"/>
    </source>
</evidence>
<protein>
    <submittedName>
        <fullName evidence="1">Uncharacterized protein</fullName>
    </submittedName>
</protein>
<dbReference type="EMBL" id="CP027806">
    <property type="protein sequence ID" value="AXJ00385.1"/>
    <property type="molecule type" value="Genomic_DNA"/>
</dbReference>
<dbReference type="Proteomes" id="UP000254808">
    <property type="component" value="Chromosome"/>
</dbReference>
<name>A0A345UIT3_9BACT</name>
<dbReference type="KEGG" id="cprv:CYPRO_1120"/>
<sequence>MTHHPAYHLLTAFFLPAEASLSRLRTVFLILLVAGFCMATDAVQAQVRFSLELMEESAVLEAESFDFNREARRSLTRDAQGRLTGVESAACLRISAAENIPVLVEVQFQDVQLRGGIRPVSTEALYLNDGGACPEEPAIGRAIGQPLDAQGRAAFTLDKRERIARNLPGSPDRLHAWIFLIADLRLNPDASPLQRAFTDQYEGEFVIRVEYL</sequence>
<proteinExistence type="predicted"/>
<keyword evidence="2" id="KW-1185">Reference proteome</keyword>
<reference evidence="1 2" key="1">
    <citation type="submission" date="2018-03" db="EMBL/GenBank/DDBJ databases">
        <title>Phenotypic and genomic properties of Cyclonatronum proteinivorum gen. nov., sp. nov., a haloalkaliphilic bacteroidete from soda lakes possessing Na+-translocating rhodopsin.</title>
        <authorList>
            <person name="Toshchakov S.V."/>
            <person name="Korzhenkov A."/>
            <person name="Samarov N.I."/>
            <person name="Kublanov I.V."/>
            <person name="Muntyan M.S."/>
            <person name="Sorokin D.Y."/>
        </authorList>
    </citation>
    <scope>NUCLEOTIDE SEQUENCE [LARGE SCALE GENOMIC DNA]</scope>
    <source>
        <strain evidence="1 2">Omega</strain>
    </source>
</reference>